<proteinExistence type="predicted"/>
<dbReference type="RefSeq" id="XP_020051452.1">
    <property type="nucleotide sequence ID" value="XM_020202086.1"/>
</dbReference>
<keyword evidence="2" id="KW-0732">Signal</keyword>
<evidence type="ECO:0000259" key="3">
    <source>
        <dbReference type="PROSITE" id="PS50222"/>
    </source>
</evidence>
<dbReference type="STRING" id="690307.A0A1L9WG12"/>
<dbReference type="GO" id="GO:0005509">
    <property type="term" value="F:calcium ion binding"/>
    <property type="evidence" value="ECO:0007669"/>
    <property type="project" value="InterPro"/>
</dbReference>
<feature type="signal peptide" evidence="2">
    <location>
        <begin position="1"/>
        <end position="18"/>
    </location>
</feature>
<evidence type="ECO:0000313" key="4">
    <source>
        <dbReference type="EMBL" id="OJJ95112.1"/>
    </source>
</evidence>
<name>A0A1L9WG12_ASPA1</name>
<dbReference type="OrthoDB" id="2156052at2759"/>
<evidence type="ECO:0000313" key="5">
    <source>
        <dbReference type="Proteomes" id="UP000184546"/>
    </source>
</evidence>
<dbReference type="InterPro" id="IPR002048">
    <property type="entry name" value="EF_hand_dom"/>
</dbReference>
<protein>
    <recommendedName>
        <fullName evidence="3">EF-hand domain-containing protein</fullName>
    </recommendedName>
</protein>
<gene>
    <name evidence="4" type="ORF">ASPACDRAFT_48216</name>
</gene>
<keyword evidence="5" id="KW-1185">Reference proteome</keyword>
<dbReference type="VEuPathDB" id="FungiDB:ASPACDRAFT_48216"/>
<dbReference type="GeneID" id="30975900"/>
<evidence type="ECO:0000256" key="1">
    <source>
        <dbReference type="SAM" id="MobiDB-lite"/>
    </source>
</evidence>
<dbReference type="Proteomes" id="UP000184546">
    <property type="component" value="Unassembled WGS sequence"/>
</dbReference>
<feature type="chain" id="PRO_5012860716" description="EF-hand domain-containing protein" evidence="2">
    <location>
        <begin position="19"/>
        <end position="379"/>
    </location>
</feature>
<feature type="region of interest" description="Disordered" evidence="1">
    <location>
        <begin position="360"/>
        <end position="379"/>
    </location>
</feature>
<dbReference type="Gene3D" id="1.10.238.10">
    <property type="entry name" value="EF-hand"/>
    <property type="match status" value="1"/>
</dbReference>
<sequence>MHLTTSLTALALVSMALADPAVQIIDQGCFLKDGNGNFQFADKDHAIITSSGNSNLICKAQVAAPASGKAVIYSGKNGDGLCNAAGGITDDWQETDKDLNGYVSPQELIEAAKGEKEEDLAALFHFSNANSDVRISFAEVKGLLAPYCGKFEPFVPVVPREVFAVANELGLQGRLVQNALHPVGEVTELLKLGVRFGDAQYGVNRLLLEGKKQVKREVKADLKRKIGGQQGGGKLVPDVVMADTKTHAIRGVGEAKTLWKFEPRKKQTWEQFIAEKLGQPARYMDDYYVRYGFLTIYERTWFVKRVNDNEFAMSPPVNSKAGSSATEVSLRECFLAFALRTADAAGSKYSRRSGLILTRRGRQQRALPKTGRKAHDPGF</sequence>
<dbReference type="EMBL" id="KV878991">
    <property type="protein sequence ID" value="OJJ95112.1"/>
    <property type="molecule type" value="Genomic_DNA"/>
</dbReference>
<reference evidence="5" key="1">
    <citation type="journal article" date="2017" name="Genome Biol.">
        <title>Comparative genomics reveals high biological diversity and specific adaptations in the industrially and medically important fungal genus Aspergillus.</title>
        <authorList>
            <person name="de Vries R.P."/>
            <person name="Riley R."/>
            <person name="Wiebenga A."/>
            <person name="Aguilar-Osorio G."/>
            <person name="Amillis S."/>
            <person name="Uchima C.A."/>
            <person name="Anderluh G."/>
            <person name="Asadollahi M."/>
            <person name="Askin M."/>
            <person name="Barry K."/>
            <person name="Battaglia E."/>
            <person name="Bayram O."/>
            <person name="Benocci T."/>
            <person name="Braus-Stromeyer S.A."/>
            <person name="Caldana C."/>
            <person name="Canovas D."/>
            <person name="Cerqueira G.C."/>
            <person name="Chen F."/>
            <person name="Chen W."/>
            <person name="Choi C."/>
            <person name="Clum A."/>
            <person name="Dos Santos R.A."/>
            <person name="Damasio A.R."/>
            <person name="Diallinas G."/>
            <person name="Emri T."/>
            <person name="Fekete E."/>
            <person name="Flipphi M."/>
            <person name="Freyberg S."/>
            <person name="Gallo A."/>
            <person name="Gournas C."/>
            <person name="Habgood R."/>
            <person name="Hainaut M."/>
            <person name="Harispe M.L."/>
            <person name="Henrissat B."/>
            <person name="Hilden K.S."/>
            <person name="Hope R."/>
            <person name="Hossain A."/>
            <person name="Karabika E."/>
            <person name="Karaffa L."/>
            <person name="Karanyi Z."/>
            <person name="Krasevec N."/>
            <person name="Kuo A."/>
            <person name="Kusch H."/>
            <person name="LaButti K."/>
            <person name="Lagendijk E.L."/>
            <person name="Lapidus A."/>
            <person name="Levasseur A."/>
            <person name="Lindquist E."/>
            <person name="Lipzen A."/>
            <person name="Logrieco A.F."/>
            <person name="MacCabe A."/>
            <person name="Maekelae M.R."/>
            <person name="Malavazi I."/>
            <person name="Melin P."/>
            <person name="Meyer V."/>
            <person name="Mielnichuk N."/>
            <person name="Miskei M."/>
            <person name="Molnar A.P."/>
            <person name="Mule G."/>
            <person name="Ngan C.Y."/>
            <person name="Orejas M."/>
            <person name="Orosz E."/>
            <person name="Ouedraogo J.P."/>
            <person name="Overkamp K.M."/>
            <person name="Park H.-S."/>
            <person name="Perrone G."/>
            <person name="Piumi F."/>
            <person name="Punt P.J."/>
            <person name="Ram A.F."/>
            <person name="Ramon A."/>
            <person name="Rauscher S."/>
            <person name="Record E."/>
            <person name="Riano-Pachon D.M."/>
            <person name="Robert V."/>
            <person name="Roehrig J."/>
            <person name="Ruller R."/>
            <person name="Salamov A."/>
            <person name="Salih N.S."/>
            <person name="Samson R.A."/>
            <person name="Sandor E."/>
            <person name="Sanguinetti M."/>
            <person name="Schuetze T."/>
            <person name="Sepcic K."/>
            <person name="Shelest E."/>
            <person name="Sherlock G."/>
            <person name="Sophianopoulou V."/>
            <person name="Squina F.M."/>
            <person name="Sun H."/>
            <person name="Susca A."/>
            <person name="Todd R.B."/>
            <person name="Tsang A."/>
            <person name="Unkles S.E."/>
            <person name="van de Wiele N."/>
            <person name="van Rossen-Uffink D."/>
            <person name="Oliveira J.V."/>
            <person name="Vesth T.C."/>
            <person name="Visser J."/>
            <person name="Yu J.-H."/>
            <person name="Zhou M."/>
            <person name="Andersen M.R."/>
            <person name="Archer D.B."/>
            <person name="Baker S.E."/>
            <person name="Benoit I."/>
            <person name="Brakhage A.A."/>
            <person name="Braus G.H."/>
            <person name="Fischer R."/>
            <person name="Frisvad J.C."/>
            <person name="Goldman G.H."/>
            <person name="Houbraken J."/>
            <person name="Oakley B."/>
            <person name="Pocsi I."/>
            <person name="Scazzocchio C."/>
            <person name="Seiboth B."/>
            <person name="vanKuyk P.A."/>
            <person name="Wortman J."/>
            <person name="Dyer P.S."/>
            <person name="Grigoriev I.V."/>
        </authorList>
    </citation>
    <scope>NUCLEOTIDE SEQUENCE [LARGE SCALE GENOMIC DNA]</scope>
    <source>
        <strain evidence="5">ATCC 16872 / CBS 172.66 / WB 5094</strain>
    </source>
</reference>
<feature type="domain" description="EF-hand" evidence="3">
    <location>
        <begin position="92"/>
        <end position="118"/>
    </location>
</feature>
<dbReference type="PROSITE" id="PS50222">
    <property type="entry name" value="EF_HAND_2"/>
    <property type="match status" value="1"/>
</dbReference>
<evidence type="ECO:0000256" key="2">
    <source>
        <dbReference type="SAM" id="SignalP"/>
    </source>
</evidence>
<accession>A0A1L9WG12</accession>
<organism evidence="4 5">
    <name type="scientific">Aspergillus aculeatus (strain ATCC 16872 / CBS 172.66 / WB 5094)</name>
    <dbReference type="NCBI Taxonomy" id="690307"/>
    <lineage>
        <taxon>Eukaryota</taxon>
        <taxon>Fungi</taxon>
        <taxon>Dikarya</taxon>
        <taxon>Ascomycota</taxon>
        <taxon>Pezizomycotina</taxon>
        <taxon>Eurotiomycetes</taxon>
        <taxon>Eurotiomycetidae</taxon>
        <taxon>Eurotiales</taxon>
        <taxon>Aspergillaceae</taxon>
        <taxon>Aspergillus</taxon>
        <taxon>Aspergillus subgen. Circumdati</taxon>
    </lineage>
</organism>
<dbReference type="AlphaFoldDB" id="A0A1L9WG12"/>